<evidence type="ECO:0000313" key="5">
    <source>
        <dbReference type="EMBL" id="AIG28475.1"/>
    </source>
</evidence>
<sequence length="351" mass="39288">MGVTIKDVARAANVAPSTVSRVVANHPRISEKTKQRVRKAMEQLGYHPNYQARSLASKSSQTIGLVMPDSTDRIFQNPFFPEVIRGISKIAHSREYAICMSTGETEAELYDGVVRMVQGGRVDGLILLYSKINDRVTNYLKERDFPFVMVGKPHTDMDAINHVDNDNYSAAKEITEYLIKKGHERIAFVGGSPDMVVTIDRLEGYKQAITQASLTLHNEYIVREKVLREGGEEAAIELMNLPNRPTALIVTDDMMALGILRVLNEIGVNVPQDVSLISFNNALITEISQPPLTSVDIQIFQLGYQAGKCLIEKLEQPDEPTKRIIIPFKLVERNSCANYRASTQKDVKKKK</sequence>
<dbReference type="AlphaFoldDB" id="A0A075RGX2"/>
<evidence type="ECO:0000256" key="1">
    <source>
        <dbReference type="ARBA" id="ARBA00023015"/>
    </source>
</evidence>
<dbReference type="InterPro" id="IPR046335">
    <property type="entry name" value="LacI/GalR-like_sensor"/>
</dbReference>
<dbReference type="Pfam" id="PF00356">
    <property type="entry name" value="LacI"/>
    <property type="match status" value="1"/>
</dbReference>
<dbReference type="STRING" id="1042163.BRLA_c042000"/>
<organism evidence="5 6">
    <name type="scientific">Brevibacillus laterosporus LMG 15441</name>
    <dbReference type="NCBI Taxonomy" id="1042163"/>
    <lineage>
        <taxon>Bacteria</taxon>
        <taxon>Bacillati</taxon>
        <taxon>Bacillota</taxon>
        <taxon>Bacilli</taxon>
        <taxon>Bacillales</taxon>
        <taxon>Paenibacillaceae</taxon>
        <taxon>Brevibacillus</taxon>
    </lineage>
</organism>
<accession>A0A075RGX2</accession>
<dbReference type="SUPFAM" id="SSF53822">
    <property type="entry name" value="Periplasmic binding protein-like I"/>
    <property type="match status" value="1"/>
</dbReference>
<dbReference type="GO" id="GO:0000976">
    <property type="term" value="F:transcription cis-regulatory region binding"/>
    <property type="evidence" value="ECO:0007669"/>
    <property type="project" value="TreeGrafter"/>
</dbReference>
<dbReference type="eggNOG" id="COG1609">
    <property type="taxonomic scope" value="Bacteria"/>
</dbReference>
<dbReference type="CDD" id="cd01392">
    <property type="entry name" value="HTH_LacI"/>
    <property type="match status" value="1"/>
</dbReference>
<keyword evidence="2" id="KW-0238">DNA-binding</keyword>
<dbReference type="Pfam" id="PF13377">
    <property type="entry name" value="Peripla_BP_3"/>
    <property type="match status" value="1"/>
</dbReference>
<reference evidence="5 6" key="1">
    <citation type="journal article" date="2011" name="J. Bacteriol.">
        <title>Genome sequence of Brevibacillus laterosporus LMG 15441, a pathogen of invertebrates.</title>
        <authorList>
            <person name="Djukic M."/>
            <person name="Poehlein A."/>
            <person name="Thurmer A."/>
            <person name="Daniel R."/>
        </authorList>
    </citation>
    <scope>NUCLEOTIDE SEQUENCE [LARGE SCALE GENOMIC DNA]</scope>
    <source>
        <strain evidence="5 6">LMG 15441</strain>
    </source>
</reference>
<dbReference type="PANTHER" id="PTHR30146">
    <property type="entry name" value="LACI-RELATED TRANSCRIPTIONAL REPRESSOR"/>
    <property type="match status" value="1"/>
</dbReference>
<dbReference type="Gene3D" id="1.10.260.40">
    <property type="entry name" value="lambda repressor-like DNA-binding domains"/>
    <property type="match status" value="1"/>
</dbReference>
<dbReference type="HOGENOM" id="CLU_037628_6_2_9"/>
<dbReference type="EMBL" id="CP007806">
    <property type="protein sequence ID" value="AIG28475.1"/>
    <property type="molecule type" value="Genomic_DNA"/>
</dbReference>
<proteinExistence type="predicted"/>
<evidence type="ECO:0000256" key="3">
    <source>
        <dbReference type="ARBA" id="ARBA00023163"/>
    </source>
</evidence>
<keyword evidence="6" id="KW-1185">Reference proteome</keyword>
<dbReference type="InterPro" id="IPR000843">
    <property type="entry name" value="HTH_LacI"/>
</dbReference>
<gene>
    <name evidence="5" type="primary">malR</name>
    <name evidence="5" type="ORF">BRLA_c042000</name>
</gene>
<name>A0A075RGX2_BRELA</name>
<dbReference type="PROSITE" id="PS50932">
    <property type="entry name" value="HTH_LACI_2"/>
    <property type="match status" value="1"/>
</dbReference>
<evidence type="ECO:0000313" key="6">
    <source>
        <dbReference type="Proteomes" id="UP000005850"/>
    </source>
</evidence>
<feature type="domain" description="HTH lacI-type" evidence="4">
    <location>
        <begin position="3"/>
        <end position="57"/>
    </location>
</feature>
<dbReference type="PANTHER" id="PTHR30146:SF109">
    <property type="entry name" value="HTH-TYPE TRANSCRIPTIONAL REGULATOR GALS"/>
    <property type="match status" value="1"/>
</dbReference>
<dbReference type="InterPro" id="IPR010982">
    <property type="entry name" value="Lambda_DNA-bd_dom_sf"/>
</dbReference>
<evidence type="ECO:0000256" key="2">
    <source>
        <dbReference type="ARBA" id="ARBA00023125"/>
    </source>
</evidence>
<dbReference type="KEGG" id="blr:BRLA_c042000"/>
<keyword evidence="1" id="KW-0805">Transcription regulation</keyword>
<dbReference type="GO" id="GO:0003700">
    <property type="term" value="F:DNA-binding transcription factor activity"/>
    <property type="evidence" value="ECO:0007669"/>
    <property type="project" value="TreeGrafter"/>
</dbReference>
<evidence type="ECO:0000259" key="4">
    <source>
        <dbReference type="PROSITE" id="PS50932"/>
    </source>
</evidence>
<dbReference type="SUPFAM" id="SSF47413">
    <property type="entry name" value="lambda repressor-like DNA-binding domains"/>
    <property type="match status" value="1"/>
</dbReference>
<dbReference type="SMART" id="SM00354">
    <property type="entry name" value="HTH_LACI"/>
    <property type="match status" value="1"/>
</dbReference>
<keyword evidence="3" id="KW-0804">Transcription</keyword>
<protein>
    <submittedName>
        <fullName evidence="5">Maltose operon transcriptional repressor</fullName>
    </submittedName>
</protein>
<dbReference type="Gene3D" id="3.40.50.2300">
    <property type="match status" value="2"/>
</dbReference>
<dbReference type="Proteomes" id="UP000005850">
    <property type="component" value="Chromosome"/>
</dbReference>
<dbReference type="CDD" id="cd06294">
    <property type="entry name" value="PBP1_MalR-like"/>
    <property type="match status" value="1"/>
</dbReference>
<dbReference type="RefSeq" id="WP_003334517.1">
    <property type="nucleotide sequence ID" value="NZ_CP007806.1"/>
</dbReference>
<dbReference type="InterPro" id="IPR028082">
    <property type="entry name" value="Peripla_BP_I"/>
</dbReference>